<evidence type="ECO:0000313" key="2">
    <source>
        <dbReference type="EMBL" id="CAD5234080.1"/>
    </source>
</evidence>
<evidence type="ECO:0000313" key="4">
    <source>
        <dbReference type="Proteomes" id="UP000095284"/>
    </source>
</evidence>
<feature type="region of interest" description="Disordered" evidence="1">
    <location>
        <begin position="23"/>
        <end position="42"/>
    </location>
</feature>
<protein>
    <submittedName>
        <fullName evidence="2">(pine wood nematode) hypothetical protein</fullName>
    </submittedName>
</protein>
<dbReference type="EMBL" id="CAJFCV020000006">
    <property type="protein sequence ID" value="CAG9129661.1"/>
    <property type="molecule type" value="Genomic_DNA"/>
</dbReference>
<accession>A0A1I7SLL3</accession>
<organism evidence="4 6">
    <name type="scientific">Bursaphelenchus xylophilus</name>
    <name type="common">Pinewood nematode worm</name>
    <name type="synonym">Aphelenchoides xylophilus</name>
    <dbReference type="NCBI Taxonomy" id="6326"/>
    <lineage>
        <taxon>Eukaryota</taxon>
        <taxon>Metazoa</taxon>
        <taxon>Ecdysozoa</taxon>
        <taxon>Nematoda</taxon>
        <taxon>Chromadorea</taxon>
        <taxon>Rhabditida</taxon>
        <taxon>Tylenchina</taxon>
        <taxon>Tylenchomorpha</taxon>
        <taxon>Aphelenchoidea</taxon>
        <taxon>Aphelenchoididae</taxon>
        <taxon>Bursaphelenchus</taxon>
    </lineage>
</organism>
<gene>
    <name evidence="2" type="ORF">BXYJ_LOCUS14171</name>
</gene>
<dbReference type="Proteomes" id="UP000582659">
    <property type="component" value="Unassembled WGS sequence"/>
</dbReference>
<reference evidence="3" key="2">
    <citation type="submission" date="2020-08" db="EMBL/GenBank/DDBJ databases">
        <authorList>
            <person name="Kikuchi T."/>
        </authorList>
    </citation>
    <scope>NUCLEOTIDE SEQUENCE</scope>
    <source>
        <strain evidence="2">Ka4C1</strain>
    </source>
</reference>
<sequence length="233" mass="27358">MNSSATLSLDLNDNWSLIRRLESPHINPPSKTSGSLSEREEKKQLKVPAVKLADFEDCPRNDALREKIRINEEINAEVMWRVMLEKWDKAEEFKIGKVEEKKDRLFSSRELDVPAFEPIRTLFSVEECKTGKFVIPRKETLFHAALDVGRNIVLHNDLEGTEIDRTLVTNDVYSSLEFCVPERRLKFIRIRENRKEKVEIILRDKQEFDKTTRLLNNLFNTRGYGIANKRRKK</sequence>
<reference evidence="6" key="1">
    <citation type="submission" date="2016-11" db="UniProtKB">
        <authorList>
            <consortium name="WormBaseParasite"/>
        </authorList>
    </citation>
    <scope>IDENTIFICATION</scope>
</reference>
<evidence type="ECO:0000256" key="1">
    <source>
        <dbReference type="SAM" id="MobiDB-lite"/>
    </source>
</evidence>
<proteinExistence type="predicted"/>
<evidence type="ECO:0000313" key="6">
    <source>
        <dbReference type="WBParaSite" id="BXY_1394600.1"/>
    </source>
</evidence>
<dbReference type="Proteomes" id="UP000659654">
    <property type="component" value="Unassembled WGS sequence"/>
</dbReference>
<name>A0A1I7SLL3_BURXY</name>
<dbReference type="Proteomes" id="UP000095284">
    <property type="component" value="Unplaced"/>
</dbReference>
<dbReference type="EMBL" id="CAJFDI010000006">
    <property type="protein sequence ID" value="CAD5234080.1"/>
    <property type="molecule type" value="Genomic_DNA"/>
</dbReference>
<evidence type="ECO:0000313" key="5">
    <source>
        <dbReference type="Proteomes" id="UP000659654"/>
    </source>
</evidence>
<dbReference type="AlphaFoldDB" id="A0A1I7SLL3"/>
<dbReference type="WBParaSite" id="BXY_1394600.1">
    <property type="protein sequence ID" value="BXY_1394600.1"/>
    <property type="gene ID" value="BXY_1394600"/>
</dbReference>
<keyword evidence="5" id="KW-1185">Reference proteome</keyword>
<evidence type="ECO:0000313" key="3">
    <source>
        <dbReference type="EMBL" id="CAG9129661.1"/>
    </source>
</evidence>